<keyword evidence="1" id="KW-0175">Coiled coil</keyword>
<dbReference type="SMART" id="SM01129">
    <property type="entry name" value="DELLA"/>
    <property type="match status" value="1"/>
</dbReference>
<organism evidence="3 4">
    <name type="scientific">Microcaecilia unicolor</name>
    <dbReference type="NCBI Taxonomy" id="1415580"/>
    <lineage>
        <taxon>Eukaryota</taxon>
        <taxon>Metazoa</taxon>
        <taxon>Chordata</taxon>
        <taxon>Craniata</taxon>
        <taxon>Vertebrata</taxon>
        <taxon>Euteleostomi</taxon>
        <taxon>Amphibia</taxon>
        <taxon>Gymnophiona</taxon>
        <taxon>Siphonopidae</taxon>
        <taxon>Microcaecilia</taxon>
    </lineage>
</organism>
<dbReference type="GO" id="GO:0005737">
    <property type="term" value="C:cytoplasm"/>
    <property type="evidence" value="ECO:0007669"/>
    <property type="project" value="TreeGrafter"/>
</dbReference>
<gene>
    <name evidence="4" type="primary">LOC115458976</name>
</gene>
<dbReference type="SMART" id="SM00150">
    <property type="entry name" value="SPEC"/>
    <property type="match status" value="13"/>
</dbReference>
<evidence type="ECO:0000256" key="1">
    <source>
        <dbReference type="SAM" id="Coils"/>
    </source>
</evidence>
<dbReference type="CDD" id="cd00176">
    <property type="entry name" value="SPEC"/>
    <property type="match status" value="5"/>
</dbReference>
<proteinExistence type="predicted"/>
<dbReference type="Pfam" id="PF00435">
    <property type="entry name" value="Spectrin"/>
    <property type="match status" value="7"/>
</dbReference>
<dbReference type="PANTHER" id="PTHR23169">
    <property type="entry name" value="ENVOPLAKIN"/>
    <property type="match status" value="1"/>
</dbReference>
<feature type="coiled-coil region" evidence="1">
    <location>
        <begin position="1935"/>
        <end position="2005"/>
    </location>
</feature>
<dbReference type="GO" id="GO:0031581">
    <property type="term" value="P:hemidesmosome assembly"/>
    <property type="evidence" value="ECO:0007669"/>
    <property type="project" value="TreeGrafter"/>
</dbReference>
<feature type="coiled-coil region" evidence="1">
    <location>
        <begin position="666"/>
        <end position="733"/>
    </location>
</feature>
<dbReference type="KEGG" id="muo:115458976"/>
<dbReference type="GO" id="GO:0045104">
    <property type="term" value="P:intermediate filament cytoskeleton organization"/>
    <property type="evidence" value="ECO:0007669"/>
    <property type="project" value="InterPro"/>
</dbReference>
<protein>
    <submittedName>
        <fullName evidence="4">Dystonin-like</fullName>
    </submittedName>
</protein>
<dbReference type="PANTHER" id="PTHR23169:SF24">
    <property type="entry name" value="DYSTONIN"/>
    <property type="match status" value="1"/>
</dbReference>
<dbReference type="GO" id="GO:0005925">
    <property type="term" value="C:focal adhesion"/>
    <property type="evidence" value="ECO:0007669"/>
    <property type="project" value="TreeGrafter"/>
</dbReference>
<accession>A0A6P7WU27</accession>
<feature type="compositionally biased region" description="Basic and acidic residues" evidence="2">
    <location>
        <begin position="2489"/>
        <end position="2506"/>
    </location>
</feature>
<dbReference type="FunFam" id="1.20.58.60:FF:000093">
    <property type="entry name" value="dystonin isoform X1"/>
    <property type="match status" value="1"/>
</dbReference>
<dbReference type="InParanoid" id="A0A6P7WU27"/>
<dbReference type="FunFam" id="1.20.58.60:FF:000094">
    <property type="entry name" value="dystonin isoform X2"/>
    <property type="match status" value="1"/>
</dbReference>
<dbReference type="GO" id="GO:0042060">
    <property type="term" value="P:wound healing"/>
    <property type="evidence" value="ECO:0007669"/>
    <property type="project" value="TreeGrafter"/>
</dbReference>
<sequence length="2520" mass="285770">MMETSTIYHIRQKRRLEQTGSITVMYKNVRNMLGTEGTCVEESMLCKDVPDEEDNVDVTELLLDYSTVCKEQKHASDVNQGKSLNSLQTTANNEIAISDKNFEMLTQTKNSEGGSSHEFLTHQRDTTETAAAECVTKPTSSDNLFCASDASIRDLSSPTTSLDGSEQQENEISIYDENVRNNILENILDIQSNQSKEENYSIEDVTDKQKERKQFRDLLVTENISHSPHSHNISAKDLQEALKYTLKEGHAYCKQDYDPLNYSETQFLVQSLLKKISCSHLEDETLRESDDIQTGNAKGPFILEHPYSTAENCEDHSYLTPNDESPDDHLTVLKQVISDNEQSYNKTVSDLTNQYSASSGEEDYLHLDALSVHPSKFTEFGRGDISESPNGCHIQDGGQLENLDHVTEIKEVLPVDRSASTLFNALQLCSQNAQKLREHLTLAQDMKFHLDNQQPVSDNLETLKLQLEQLESFESGLAAFSVILRKDMKMAEEFLKGAHNDVPMENLKDLQLSHESLQNTFCMVCEMSSKRAKQIVLAIDSEMSKLAVLHQELLDKLHKLLDWIMENDDTIKDFTVDGSDIETMKKRFQALKFKEKELRERKIQLETTALDIQFFISEHAQDLSPKKSKQLLRLLNSTQKAFQANQEKISSQLESLKASLWAAQNLGDLKDVAEQQQEHKEKLQEICDLLTQTENRLIGQHDTFVSGESMAELQHYQTEHQELQKDMQAGASELSEIVKNTERFLRENREKLSPEDRAMMEQKINEAKIKFELLSKRAEESKRELEKAVTTAIKQETEKVAAVEQLEESKNKIESLLDWISSIDKEGKNSERRSPQAIELNGTHFQEDDGKSVAGEEEEVNGNMLQPLETLVKGQEWSKEENLNHQYQNVKAQHEKIVSQHQAVIIATQSAQALLEKQGHYLAPEEKDKLQRNLKQLKSQFETTLSESERKMKSMQSMQEELEKFTTDYNEFENWLHQAKEEFESLESGATDFNGIEAKLQRQRSFSEDVISHKGDLRYITISGQRVMDASKSCSKGDGVTVGNDNVDTLAMCTMIQNKLDTASDHFKSLYSKCNNLGNDLKDLVDKYQHYTEVSSGLLSGLQVSEVAMNKQLSEPIAVDPKNLQRQLEETKILQGQISNHQISVEKLKKASEVLLDTRGGLLPNKDEIQKTLNDIVGRYDSLSKSVNDRSEKLQMTLTRSLSVQDGLNEMLDWMGDVERKLKEENQVPLNSAALQDIISKSIMLEQDITNRQSSINAIKEKMNKFMETADPSTASSLQVKMNDLSSRFFKACSEHKDKLAKMEDLKTKVELFESLSEKVNSFLERKSQDLTETDGPGKDVTELSHYMQETNDEVTDHKKHLEVLQQLLEEISIHGLSGDQALVLEKVNTLSKKFKDLEETVKEKKEDVSSCQSQMDAFKLLVESLTKWLESTKEKIQVTQPTLRIEDLKKPLEDTKILHEEWTSKAPEIQKLNHKGTLLCNLISVVTSPAKSKARTAVKSGKMVLNGGESTSDAKGFLTNKELTAVQQDMSTVNHNYEDLGVCLKEKVAELEMWLSKMQHVQEETDSTMQWLEKMDTIAASWETAPTDSEGVKSQVEQHKIFETELKQNSGKVQELKKKVTDLLEKNPDAAEASKLKQMLAEIDARWKEISHLTADRQQKLEESSNYMTQFQTAEVQLKQWLVEKELMASVLGPLSIEPNMLNTQKQQVQILLKEFDTRKPQYEQLNTAAQGILSRPGDLPPSYEVVKEQLAAVAQKWDGLTGQLGDRCGRIDQAIVKSTQYRVLLRSLSDKLNKLDNKLKSSLSVSAHPDAVKQQLEKAREVQQEIEQEMKNIEEARALCEDLSALVGEEYLKAELSRQLESILKPFNDIEQKAANHVLQLQSTYASSQQFQQMSKDFQAWLDTKRKEQSQVSPVSAKLDTLKLLIKEQTEIQKSLTNKLDSYQKIVAEAESLLQKTQGAEKTELQSQVSTLKNNWDELNKQVAERQEKLKDCQQKAVKYREDVESLQLWIDECQSKLSEIKVCIDPVGIETSVGQVKALQKNVDKHRVMVEMLNNAAESLLNASEEDKESISDEKLLLNQQVDMIAEQLHNKKDSLESMAQRFKELQECFREAKRQFKVAKEQLVLHDSLGAQACSNKHLTIMQTQQKALQVLKPQVDLAQNLAQGLVVDASDAFGVSDLLLEAESLKQELNVISKQVDDKCSFLETKLQGIGHFQNSIREMFSQFAEFDDELDSMAPVGRDTVTLLSQKECIQNFLKKLGDLIKNNENANKTCKMMIATEASPDLIGIKRDLEALSKQCNKLLDRAKAREEQVEGTTRRIEEFYKKLKEFANLLGGAEEHEESQGAVGMETDIINQQLNIFKSSNTGQSYLCSNGAMTSSSVFELRGRETNKLDEKMIFDALKLNSDVIRAAGPPKAKFHPEKKEQRKSWRMFAPVNFVEYATKNECSFVESGDVSDVSKSGRYRNGTSSLTSEDDDSGLCSPHAEGELKTGHNQEESHLGLKPDLLQQRSTWKTS</sequence>
<dbReference type="GO" id="GO:0016020">
    <property type="term" value="C:membrane"/>
    <property type="evidence" value="ECO:0007669"/>
    <property type="project" value="TreeGrafter"/>
</dbReference>
<dbReference type="Proteomes" id="UP000515156">
    <property type="component" value="Unplaced"/>
</dbReference>
<feature type="coiled-coil region" evidence="1">
    <location>
        <begin position="1814"/>
        <end position="1848"/>
    </location>
</feature>
<evidence type="ECO:0000313" key="3">
    <source>
        <dbReference type="Proteomes" id="UP000515156"/>
    </source>
</evidence>
<dbReference type="FunFam" id="1.20.58.60:FF:000085">
    <property type="entry name" value="dystonin isoform X2"/>
    <property type="match status" value="1"/>
</dbReference>
<feature type="coiled-coil region" evidence="1">
    <location>
        <begin position="757"/>
        <end position="798"/>
    </location>
</feature>
<dbReference type="FunFam" id="1.20.58.60:FF:000114">
    <property type="entry name" value="dystonin isoform X1"/>
    <property type="match status" value="1"/>
</dbReference>
<feature type="coiled-coil region" evidence="1">
    <location>
        <begin position="2039"/>
        <end position="2126"/>
    </location>
</feature>
<feature type="coiled-coil region" evidence="1">
    <location>
        <begin position="1348"/>
        <end position="1415"/>
    </location>
</feature>
<dbReference type="InterPro" id="IPR043197">
    <property type="entry name" value="Plakin"/>
</dbReference>
<dbReference type="GO" id="GO:0005882">
    <property type="term" value="C:intermediate filament"/>
    <property type="evidence" value="ECO:0007669"/>
    <property type="project" value="TreeGrafter"/>
</dbReference>
<evidence type="ECO:0000256" key="2">
    <source>
        <dbReference type="SAM" id="MobiDB-lite"/>
    </source>
</evidence>
<dbReference type="GO" id="GO:0005198">
    <property type="term" value="F:structural molecule activity"/>
    <property type="evidence" value="ECO:0007669"/>
    <property type="project" value="TreeGrafter"/>
</dbReference>
<dbReference type="InterPro" id="IPR018159">
    <property type="entry name" value="Spectrin/alpha-actinin"/>
</dbReference>
<dbReference type="RefSeq" id="XP_030044696.1">
    <property type="nucleotide sequence ID" value="XM_030188836.1"/>
</dbReference>
<dbReference type="GO" id="GO:0030056">
    <property type="term" value="C:hemidesmosome"/>
    <property type="evidence" value="ECO:0007669"/>
    <property type="project" value="TreeGrafter"/>
</dbReference>
<dbReference type="GO" id="GO:0008017">
    <property type="term" value="F:microtubule binding"/>
    <property type="evidence" value="ECO:0007669"/>
    <property type="project" value="TreeGrafter"/>
</dbReference>
<dbReference type="OrthoDB" id="10016565at2759"/>
<keyword evidence="3" id="KW-1185">Reference proteome</keyword>
<dbReference type="GeneID" id="115458976"/>
<evidence type="ECO:0000313" key="4">
    <source>
        <dbReference type="RefSeq" id="XP_030044696.1"/>
    </source>
</evidence>
<dbReference type="InterPro" id="IPR002017">
    <property type="entry name" value="Spectrin_repeat"/>
</dbReference>
<feature type="coiled-coil region" evidence="1">
    <location>
        <begin position="2256"/>
        <end position="2316"/>
    </location>
</feature>
<feature type="region of interest" description="Disordered" evidence="2">
    <location>
        <begin position="2457"/>
        <end position="2520"/>
    </location>
</feature>
<dbReference type="Gene3D" id="1.20.58.60">
    <property type="match status" value="10"/>
</dbReference>
<dbReference type="SUPFAM" id="SSF46966">
    <property type="entry name" value="Spectrin repeat"/>
    <property type="match status" value="12"/>
</dbReference>
<reference evidence="4" key="1">
    <citation type="submission" date="2025-08" db="UniProtKB">
        <authorList>
            <consortium name="RefSeq"/>
        </authorList>
    </citation>
    <scope>IDENTIFICATION</scope>
</reference>
<name>A0A6P7WU27_9AMPH</name>